<dbReference type="Proteomes" id="UP001444661">
    <property type="component" value="Unassembled WGS sequence"/>
</dbReference>
<name>A0ABR1T9P3_9PEZI</name>
<feature type="signal peptide" evidence="1">
    <location>
        <begin position="1"/>
        <end position="16"/>
    </location>
</feature>
<dbReference type="EMBL" id="JAQQWK010000004">
    <property type="protein sequence ID" value="KAK8043322.1"/>
    <property type="molecule type" value="Genomic_DNA"/>
</dbReference>
<organism evidence="2 3">
    <name type="scientific">Apiospora rasikravindrae</name>
    <dbReference type="NCBI Taxonomy" id="990691"/>
    <lineage>
        <taxon>Eukaryota</taxon>
        <taxon>Fungi</taxon>
        <taxon>Dikarya</taxon>
        <taxon>Ascomycota</taxon>
        <taxon>Pezizomycotina</taxon>
        <taxon>Sordariomycetes</taxon>
        <taxon>Xylariomycetidae</taxon>
        <taxon>Amphisphaeriales</taxon>
        <taxon>Apiosporaceae</taxon>
        <taxon>Apiospora</taxon>
    </lineage>
</organism>
<evidence type="ECO:0000313" key="2">
    <source>
        <dbReference type="EMBL" id="KAK8043322.1"/>
    </source>
</evidence>
<feature type="chain" id="PRO_5047011192" evidence="1">
    <location>
        <begin position="17"/>
        <end position="117"/>
    </location>
</feature>
<reference evidence="2 3" key="1">
    <citation type="submission" date="2023-01" db="EMBL/GenBank/DDBJ databases">
        <title>Analysis of 21 Apiospora genomes using comparative genomics revels a genus with tremendous synthesis potential of carbohydrate active enzymes and secondary metabolites.</title>
        <authorList>
            <person name="Sorensen T."/>
        </authorList>
    </citation>
    <scope>NUCLEOTIDE SEQUENCE [LARGE SCALE GENOMIC DNA]</scope>
    <source>
        <strain evidence="2 3">CBS 33761</strain>
    </source>
</reference>
<protein>
    <submittedName>
        <fullName evidence="2">Uncharacterized protein</fullName>
    </submittedName>
</protein>
<sequence>MKVVALIAPFLAAVAAAMPANIDSDLSGRDMAQYCSAINMGGACTTINESVKGNCELTAHEVRSIKVFDGYACGLSIRAYPRSGGCGQPGLKNYKPGTYDDVDEDWINSRAISCHTF</sequence>
<accession>A0ABR1T9P3</accession>
<keyword evidence="3" id="KW-1185">Reference proteome</keyword>
<proteinExistence type="predicted"/>
<keyword evidence="1" id="KW-0732">Signal</keyword>
<evidence type="ECO:0000256" key="1">
    <source>
        <dbReference type="SAM" id="SignalP"/>
    </source>
</evidence>
<evidence type="ECO:0000313" key="3">
    <source>
        <dbReference type="Proteomes" id="UP001444661"/>
    </source>
</evidence>
<comment type="caution">
    <text evidence="2">The sequence shown here is derived from an EMBL/GenBank/DDBJ whole genome shotgun (WGS) entry which is preliminary data.</text>
</comment>
<gene>
    <name evidence="2" type="ORF">PG993_005752</name>
</gene>